<comment type="caution">
    <text evidence="1">The sequence shown here is derived from an EMBL/GenBank/DDBJ whole genome shotgun (WGS) entry which is preliminary data.</text>
</comment>
<name>A0A8X6FU92_TRICU</name>
<protein>
    <submittedName>
        <fullName evidence="1">Uncharacterized protein</fullName>
    </submittedName>
</protein>
<dbReference type="OrthoDB" id="6759200at2759"/>
<dbReference type="PROSITE" id="PS51257">
    <property type="entry name" value="PROKAR_LIPOPROTEIN"/>
    <property type="match status" value="1"/>
</dbReference>
<accession>A0A8X6FU92</accession>
<dbReference type="PANTHER" id="PTHR45749:SF21">
    <property type="entry name" value="DUF4371 DOMAIN-CONTAINING PROTEIN"/>
    <property type="match status" value="1"/>
</dbReference>
<evidence type="ECO:0000313" key="2">
    <source>
        <dbReference type="Proteomes" id="UP000887116"/>
    </source>
</evidence>
<dbReference type="AlphaFoldDB" id="A0A8X6FU92"/>
<organism evidence="1 2">
    <name type="scientific">Trichonephila clavata</name>
    <name type="common">Joro spider</name>
    <name type="synonym">Nephila clavata</name>
    <dbReference type="NCBI Taxonomy" id="2740835"/>
    <lineage>
        <taxon>Eukaryota</taxon>
        <taxon>Metazoa</taxon>
        <taxon>Ecdysozoa</taxon>
        <taxon>Arthropoda</taxon>
        <taxon>Chelicerata</taxon>
        <taxon>Arachnida</taxon>
        <taxon>Araneae</taxon>
        <taxon>Araneomorphae</taxon>
        <taxon>Entelegynae</taxon>
        <taxon>Araneoidea</taxon>
        <taxon>Nephilidae</taxon>
        <taxon>Trichonephila</taxon>
    </lineage>
</organism>
<sequence>MIVSKLKADGLDILNCRGQAYYNAATMTGCHTGVQQRINDIKPNAEFVPCSNHSLKPSLRTCSFSGGKFGDFLWYSKRFYSFFSTSTHRWEVLLESKVKNLKRIQDTRWSASGDVVNYIKRHYKETLTTLKKLMETSESFNILTDAGGLLVAMQSHSFLCYLGF</sequence>
<dbReference type="EMBL" id="BMAO01033163">
    <property type="protein sequence ID" value="GFQ87464.1"/>
    <property type="molecule type" value="Genomic_DNA"/>
</dbReference>
<gene>
    <name evidence="1" type="ORF">TNCT_126271</name>
</gene>
<reference evidence="1" key="1">
    <citation type="submission" date="2020-07" db="EMBL/GenBank/DDBJ databases">
        <title>Multicomponent nature underlies the extraordinary mechanical properties of spider dragline silk.</title>
        <authorList>
            <person name="Kono N."/>
            <person name="Nakamura H."/>
            <person name="Mori M."/>
            <person name="Yoshida Y."/>
            <person name="Ohtoshi R."/>
            <person name="Malay A.D."/>
            <person name="Moran D.A.P."/>
            <person name="Tomita M."/>
            <person name="Numata K."/>
            <person name="Arakawa K."/>
        </authorList>
    </citation>
    <scope>NUCLEOTIDE SEQUENCE</scope>
</reference>
<proteinExistence type="predicted"/>
<dbReference type="Proteomes" id="UP000887116">
    <property type="component" value="Unassembled WGS sequence"/>
</dbReference>
<dbReference type="PANTHER" id="PTHR45749">
    <property type="match status" value="1"/>
</dbReference>
<evidence type="ECO:0000313" key="1">
    <source>
        <dbReference type="EMBL" id="GFQ87464.1"/>
    </source>
</evidence>
<keyword evidence="2" id="KW-1185">Reference proteome</keyword>